<feature type="chain" id="PRO_5015415213" evidence="1">
    <location>
        <begin position="22"/>
        <end position="184"/>
    </location>
</feature>
<keyword evidence="3" id="KW-1185">Reference proteome</keyword>
<name>A0A2T6BWN2_9FLAO</name>
<sequence>MKTNTIYLTILFLLLVLNSCCDETPKVNLAVVPDTALCTIDAQTMEDNYIVNKDFINHPEYDNRVISFTNKQMVDGLTYLREKAKEHNVNEEELGFRVYIGAKYIEDYNQKVDKVKGDMKSIRNEPGIYYTTVFFVATKKSADSDDENDYENVYEIPALNYGGSRRPPKKYEPTLKCQVHNVIH</sequence>
<accession>A0A2T6BWN2</accession>
<proteinExistence type="predicted"/>
<evidence type="ECO:0000313" key="2">
    <source>
        <dbReference type="EMBL" id="PTX60473.1"/>
    </source>
</evidence>
<comment type="caution">
    <text evidence="2">The sequence shown here is derived from an EMBL/GenBank/DDBJ whole genome shotgun (WGS) entry which is preliminary data.</text>
</comment>
<keyword evidence="1" id="KW-0732">Signal</keyword>
<feature type="signal peptide" evidence="1">
    <location>
        <begin position="1"/>
        <end position="21"/>
    </location>
</feature>
<dbReference type="EMBL" id="QBKT01000006">
    <property type="protein sequence ID" value="PTX60473.1"/>
    <property type="molecule type" value="Genomic_DNA"/>
</dbReference>
<reference evidence="2 3" key="1">
    <citation type="submission" date="2018-04" db="EMBL/GenBank/DDBJ databases">
        <title>Genomic Encyclopedia of Archaeal and Bacterial Type Strains, Phase II (KMG-II): from individual species to whole genera.</title>
        <authorList>
            <person name="Goeker M."/>
        </authorList>
    </citation>
    <scope>NUCLEOTIDE SEQUENCE [LARGE SCALE GENOMIC DNA]</scope>
    <source>
        <strain evidence="2 3">DSM 25731</strain>
    </source>
</reference>
<evidence type="ECO:0000256" key="1">
    <source>
        <dbReference type="SAM" id="SignalP"/>
    </source>
</evidence>
<protein>
    <submittedName>
        <fullName evidence="2">Uncharacterized protein</fullName>
    </submittedName>
</protein>
<dbReference type="Proteomes" id="UP000244090">
    <property type="component" value="Unassembled WGS sequence"/>
</dbReference>
<evidence type="ECO:0000313" key="3">
    <source>
        <dbReference type="Proteomes" id="UP000244090"/>
    </source>
</evidence>
<organism evidence="2 3">
    <name type="scientific">Kordia periserrulae</name>
    <dbReference type="NCBI Taxonomy" id="701523"/>
    <lineage>
        <taxon>Bacteria</taxon>
        <taxon>Pseudomonadati</taxon>
        <taxon>Bacteroidota</taxon>
        <taxon>Flavobacteriia</taxon>
        <taxon>Flavobacteriales</taxon>
        <taxon>Flavobacteriaceae</taxon>
        <taxon>Kordia</taxon>
    </lineage>
</organism>
<dbReference type="AlphaFoldDB" id="A0A2T6BWN2"/>
<gene>
    <name evidence="2" type="ORF">C8N46_106117</name>
</gene>